<reference evidence="2 3" key="1">
    <citation type="submission" date="2020-07" db="EMBL/GenBank/DDBJ databases">
        <title>Screening of a cold-adapted Planococcus bacterium producing protease in traditional shrimp paste and protease identification by genome sequencing.</title>
        <authorList>
            <person name="Gao R."/>
            <person name="Leng W."/>
            <person name="Chu Q."/>
            <person name="Wu X."/>
            <person name="Liu H."/>
            <person name="Li X."/>
        </authorList>
    </citation>
    <scope>NUCLEOTIDE SEQUENCE [LARGE SCALE GENOMIC DNA]</scope>
    <source>
        <strain evidence="2 3">XJ11</strain>
    </source>
</reference>
<evidence type="ECO:0000313" key="3">
    <source>
        <dbReference type="Proteomes" id="UP000514716"/>
    </source>
</evidence>
<name>A0A7D7RNW5_PLAMR</name>
<sequence>MMGPINSNWLFQSAMSSLQQTSSMNGSGAANSQSTGMSGSFMMLLMAAMLENVQQMQTPMQQASTTNSLAFMTPASSSYNPAVANLTMEHKDVATSSADQSDLKFRPVQFLKLDGQLEGKLSGTAVHFIEAGKKYDIDPNLLSAIAVHETGNGSSRAANEKNNIAGMMGKNGLRSYDSVADSIYDMARNLRQNYLNQGKESIAQIGAKYAPVGAANDPTGLNNHWTQGVSKFYTQLT</sequence>
<evidence type="ECO:0000259" key="1">
    <source>
        <dbReference type="Pfam" id="PF01832"/>
    </source>
</evidence>
<dbReference type="EMBL" id="CP059540">
    <property type="protein sequence ID" value="QMT17659.1"/>
    <property type="molecule type" value="Genomic_DNA"/>
</dbReference>
<feature type="domain" description="Mannosyl-glycoprotein endo-beta-N-acetylglucosamidase-like" evidence="1">
    <location>
        <begin position="127"/>
        <end position="219"/>
    </location>
</feature>
<keyword evidence="3" id="KW-1185">Reference proteome</keyword>
<dbReference type="Pfam" id="PF01832">
    <property type="entry name" value="Glucosaminidase"/>
    <property type="match status" value="1"/>
</dbReference>
<proteinExistence type="predicted"/>
<dbReference type="AlphaFoldDB" id="A0A7D7RNW5"/>
<accession>A0A7D7RNW5</accession>
<dbReference type="KEGG" id="pdec:H1Q58_01110"/>
<dbReference type="RefSeq" id="WP_182092223.1">
    <property type="nucleotide sequence ID" value="NZ_CP059540.1"/>
</dbReference>
<dbReference type="InterPro" id="IPR002901">
    <property type="entry name" value="MGlyc_endo_b_GlcNAc-like_dom"/>
</dbReference>
<dbReference type="Gene3D" id="1.10.530.10">
    <property type="match status" value="1"/>
</dbReference>
<dbReference type="GO" id="GO:0004040">
    <property type="term" value="F:amidase activity"/>
    <property type="evidence" value="ECO:0007669"/>
    <property type="project" value="InterPro"/>
</dbReference>
<evidence type="ECO:0000313" key="2">
    <source>
        <dbReference type="EMBL" id="QMT17659.1"/>
    </source>
</evidence>
<gene>
    <name evidence="2" type="ORF">H1Q58_01110</name>
</gene>
<dbReference type="Proteomes" id="UP000514716">
    <property type="component" value="Chromosome"/>
</dbReference>
<protein>
    <submittedName>
        <fullName evidence="2">Glucosaminidase domain-containing protein</fullName>
    </submittedName>
</protein>
<organism evidence="2 3">
    <name type="scientific">Planococcus maritimus</name>
    <dbReference type="NCBI Taxonomy" id="192421"/>
    <lineage>
        <taxon>Bacteria</taxon>
        <taxon>Bacillati</taxon>
        <taxon>Bacillota</taxon>
        <taxon>Bacilli</taxon>
        <taxon>Bacillales</taxon>
        <taxon>Caryophanaceae</taxon>
        <taxon>Planococcus</taxon>
    </lineage>
</organism>